<name>A0ABV7T7Y9_9GAMM</name>
<keyword evidence="3" id="KW-1185">Reference proteome</keyword>
<feature type="transmembrane region" description="Helical" evidence="1">
    <location>
        <begin position="121"/>
        <end position="142"/>
    </location>
</feature>
<proteinExistence type="predicted"/>
<protein>
    <submittedName>
        <fullName evidence="2">Uncharacterized protein</fullName>
    </submittedName>
</protein>
<organism evidence="2 3">
    <name type="scientific">Stutzerimonas tarimensis</name>
    <dbReference type="NCBI Taxonomy" id="1507735"/>
    <lineage>
        <taxon>Bacteria</taxon>
        <taxon>Pseudomonadati</taxon>
        <taxon>Pseudomonadota</taxon>
        <taxon>Gammaproteobacteria</taxon>
        <taxon>Pseudomonadales</taxon>
        <taxon>Pseudomonadaceae</taxon>
        <taxon>Stutzerimonas</taxon>
    </lineage>
</organism>
<keyword evidence="1" id="KW-1133">Transmembrane helix</keyword>
<feature type="transmembrane region" description="Helical" evidence="1">
    <location>
        <begin position="93"/>
        <end position="115"/>
    </location>
</feature>
<feature type="transmembrane region" description="Helical" evidence="1">
    <location>
        <begin position="186"/>
        <end position="210"/>
    </location>
</feature>
<keyword evidence="1" id="KW-0812">Transmembrane</keyword>
<evidence type="ECO:0000313" key="3">
    <source>
        <dbReference type="Proteomes" id="UP001595630"/>
    </source>
</evidence>
<gene>
    <name evidence="2" type="ORF">ACFOMF_13090</name>
</gene>
<dbReference type="Proteomes" id="UP001595630">
    <property type="component" value="Unassembled WGS sequence"/>
</dbReference>
<accession>A0ABV7T7Y9</accession>
<feature type="transmembrane region" description="Helical" evidence="1">
    <location>
        <begin position="53"/>
        <end position="72"/>
    </location>
</feature>
<comment type="caution">
    <text evidence="2">The sequence shown here is derived from an EMBL/GenBank/DDBJ whole genome shotgun (WGS) entry which is preliminary data.</text>
</comment>
<feature type="transmembrane region" description="Helical" evidence="1">
    <location>
        <begin position="154"/>
        <end position="174"/>
    </location>
</feature>
<dbReference type="EMBL" id="JBHRXZ010000022">
    <property type="protein sequence ID" value="MFC3608717.1"/>
    <property type="molecule type" value="Genomic_DNA"/>
</dbReference>
<reference evidence="3" key="1">
    <citation type="journal article" date="2019" name="Int. J. Syst. Evol. Microbiol.">
        <title>The Global Catalogue of Microorganisms (GCM) 10K type strain sequencing project: providing services to taxonomists for standard genome sequencing and annotation.</title>
        <authorList>
            <consortium name="The Broad Institute Genomics Platform"/>
            <consortium name="The Broad Institute Genome Sequencing Center for Infectious Disease"/>
            <person name="Wu L."/>
            <person name="Ma J."/>
        </authorList>
    </citation>
    <scope>NUCLEOTIDE SEQUENCE [LARGE SCALE GENOMIC DNA]</scope>
    <source>
        <strain evidence="3">KCTC 42447</strain>
    </source>
</reference>
<feature type="transmembrane region" description="Helical" evidence="1">
    <location>
        <begin position="12"/>
        <end position="33"/>
    </location>
</feature>
<keyword evidence="1" id="KW-0472">Membrane</keyword>
<sequence length="220" mass="24170">MNLFAVLRDAWFFFSHNLLFIVRLCLPLILVESGARLALGLWLGDADRSMHDMLAGMLFYPLYTGALILFLDARSRGMDVSPSQLLAMALQRWLPLALLVALSSLLIIIGASLFILPGIWVMVKLAFAEFLLIQRGLTPLAAMKESFALTRGRFLPVLNCVLVVIMPLWLLSALASEGLSADADPITGLAVDGLLGMGQLFGTVVFFRLFMMISSEPQKP</sequence>
<dbReference type="RefSeq" id="WP_386365510.1">
    <property type="nucleotide sequence ID" value="NZ_JBHRXZ010000022.1"/>
</dbReference>
<evidence type="ECO:0000313" key="2">
    <source>
        <dbReference type="EMBL" id="MFC3608717.1"/>
    </source>
</evidence>
<evidence type="ECO:0000256" key="1">
    <source>
        <dbReference type="SAM" id="Phobius"/>
    </source>
</evidence>